<feature type="chain" id="PRO_5030738428" description="Lipoprotein" evidence="2">
    <location>
        <begin position="24"/>
        <end position="231"/>
    </location>
</feature>
<dbReference type="Proteomes" id="UP000464262">
    <property type="component" value="Chromosome 1"/>
</dbReference>
<dbReference type="AlphaFoldDB" id="A0A7Z2T2P3"/>
<keyword evidence="4" id="KW-1185">Reference proteome</keyword>
<evidence type="ECO:0000256" key="1">
    <source>
        <dbReference type="SAM" id="MobiDB-lite"/>
    </source>
</evidence>
<evidence type="ECO:0000256" key="2">
    <source>
        <dbReference type="SAM" id="SignalP"/>
    </source>
</evidence>
<reference evidence="3 4" key="1">
    <citation type="submission" date="2020-01" db="EMBL/GenBank/DDBJ databases">
        <title>Whole genome and functional gene identification of agarase of Vibrio HN897.</title>
        <authorList>
            <person name="Liu Y."/>
            <person name="Zhao Z."/>
        </authorList>
    </citation>
    <scope>NUCLEOTIDE SEQUENCE [LARGE SCALE GENOMIC DNA]</scope>
    <source>
        <strain evidence="3 4">HN897</strain>
    </source>
</reference>
<name>A0A7Z2T2P3_9VIBR</name>
<accession>A0A7Z2T2P3</accession>
<dbReference type="RefSeq" id="WP_164648049.1">
    <property type="nucleotide sequence ID" value="NZ_CP047475.1"/>
</dbReference>
<evidence type="ECO:0000313" key="3">
    <source>
        <dbReference type="EMBL" id="QIA63145.1"/>
    </source>
</evidence>
<proteinExistence type="predicted"/>
<dbReference type="EMBL" id="CP047475">
    <property type="protein sequence ID" value="QIA63145.1"/>
    <property type="molecule type" value="Genomic_DNA"/>
</dbReference>
<feature type="signal peptide" evidence="2">
    <location>
        <begin position="1"/>
        <end position="23"/>
    </location>
</feature>
<evidence type="ECO:0008006" key="5">
    <source>
        <dbReference type="Google" id="ProtNLM"/>
    </source>
</evidence>
<organism evidence="3 4">
    <name type="scientific">Vibrio astriarenae</name>
    <dbReference type="NCBI Taxonomy" id="1481923"/>
    <lineage>
        <taxon>Bacteria</taxon>
        <taxon>Pseudomonadati</taxon>
        <taxon>Pseudomonadota</taxon>
        <taxon>Gammaproteobacteria</taxon>
        <taxon>Vibrionales</taxon>
        <taxon>Vibrionaceae</taxon>
        <taxon>Vibrio</taxon>
    </lineage>
</organism>
<gene>
    <name evidence="3" type="ORF">GT360_06295</name>
</gene>
<keyword evidence="2" id="KW-0732">Signal</keyword>
<dbReference type="PROSITE" id="PS51257">
    <property type="entry name" value="PROKAR_LIPOPROTEIN"/>
    <property type="match status" value="1"/>
</dbReference>
<evidence type="ECO:0000313" key="4">
    <source>
        <dbReference type="Proteomes" id="UP000464262"/>
    </source>
</evidence>
<protein>
    <recommendedName>
        <fullName evidence="5">Lipoprotein</fullName>
    </recommendedName>
</protein>
<feature type="region of interest" description="Disordered" evidence="1">
    <location>
        <begin position="21"/>
        <end position="42"/>
    </location>
</feature>
<dbReference type="KEGG" id="vas:GT360_06295"/>
<sequence>MKRVLKLTSIALLVSLAAGCSSSGGTSGGGETTPPKFDGDLGYENVDPNFGNDAPEVDEGPDLGFDLGYVYIPDIDKEVPVPTHPIERHIQNPDAKMGVVKERSDDQETLYTIYWGERRVGEIIINEEGITVTALHSDKEISAKKNTDEDSWQVRGVDGNVKGDVKRLDNGNWIVREEITREVYVSVVRDGQRIFVPVSDIKDAIKPKAKKAAPKMIVPALPAQRVRPTLG</sequence>